<organism evidence="2 3">
    <name type="scientific">Elysia marginata</name>
    <dbReference type="NCBI Taxonomy" id="1093978"/>
    <lineage>
        <taxon>Eukaryota</taxon>
        <taxon>Metazoa</taxon>
        <taxon>Spiralia</taxon>
        <taxon>Lophotrochozoa</taxon>
        <taxon>Mollusca</taxon>
        <taxon>Gastropoda</taxon>
        <taxon>Heterobranchia</taxon>
        <taxon>Euthyneura</taxon>
        <taxon>Panpulmonata</taxon>
        <taxon>Sacoglossa</taxon>
        <taxon>Placobranchoidea</taxon>
        <taxon>Plakobranchidae</taxon>
        <taxon>Elysia</taxon>
    </lineage>
</organism>
<feature type="region of interest" description="Disordered" evidence="1">
    <location>
        <begin position="27"/>
        <end position="56"/>
    </location>
</feature>
<name>A0AAV4HRE4_9GAST</name>
<evidence type="ECO:0000313" key="3">
    <source>
        <dbReference type="Proteomes" id="UP000762676"/>
    </source>
</evidence>
<dbReference type="Proteomes" id="UP000762676">
    <property type="component" value="Unassembled WGS sequence"/>
</dbReference>
<accession>A0AAV4HRE4</accession>
<gene>
    <name evidence="2" type="ORF">ElyMa_001064300</name>
</gene>
<feature type="compositionally biased region" description="Basic residues" evidence="1">
    <location>
        <begin position="102"/>
        <end position="111"/>
    </location>
</feature>
<feature type="compositionally biased region" description="Polar residues" evidence="1">
    <location>
        <begin position="112"/>
        <end position="137"/>
    </location>
</feature>
<dbReference type="AlphaFoldDB" id="A0AAV4HRE4"/>
<dbReference type="EMBL" id="BMAT01002143">
    <property type="protein sequence ID" value="GFS00130.1"/>
    <property type="molecule type" value="Genomic_DNA"/>
</dbReference>
<keyword evidence="3" id="KW-1185">Reference proteome</keyword>
<reference evidence="2 3" key="1">
    <citation type="journal article" date="2021" name="Elife">
        <title>Chloroplast acquisition without the gene transfer in kleptoplastic sea slugs, Plakobranchus ocellatus.</title>
        <authorList>
            <person name="Maeda T."/>
            <person name="Takahashi S."/>
            <person name="Yoshida T."/>
            <person name="Shimamura S."/>
            <person name="Takaki Y."/>
            <person name="Nagai Y."/>
            <person name="Toyoda A."/>
            <person name="Suzuki Y."/>
            <person name="Arimoto A."/>
            <person name="Ishii H."/>
            <person name="Satoh N."/>
            <person name="Nishiyama T."/>
            <person name="Hasebe M."/>
            <person name="Maruyama T."/>
            <person name="Minagawa J."/>
            <person name="Obokata J."/>
            <person name="Shigenobu S."/>
        </authorList>
    </citation>
    <scope>NUCLEOTIDE SEQUENCE [LARGE SCALE GENOMIC DNA]</scope>
</reference>
<evidence type="ECO:0000313" key="2">
    <source>
        <dbReference type="EMBL" id="GFS00130.1"/>
    </source>
</evidence>
<comment type="caution">
    <text evidence="2">The sequence shown here is derived from an EMBL/GenBank/DDBJ whole genome shotgun (WGS) entry which is preliminary data.</text>
</comment>
<protein>
    <submittedName>
        <fullName evidence="2">Uncharacterized protein</fullName>
    </submittedName>
</protein>
<evidence type="ECO:0000256" key="1">
    <source>
        <dbReference type="SAM" id="MobiDB-lite"/>
    </source>
</evidence>
<sequence length="161" mass="18298">MLYLKAGISLDLDEEEEEIYRGIERQEKERERGVGVSNDLTYNQRQELKKHKEKGHSAYYKNRVLHVDEGPIHHHDQNTDRLYSEVTASSSLNAERPTQARHIARPHRRIKGTTQHPEGNKNSNNKKTGVQPYQINKTGAGDSQRPGPTSTKTATAQMAQS</sequence>
<feature type="region of interest" description="Disordered" evidence="1">
    <location>
        <begin position="86"/>
        <end position="161"/>
    </location>
</feature>
<proteinExistence type="predicted"/>
<feature type="compositionally biased region" description="Polar residues" evidence="1">
    <location>
        <begin position="146"/>
        <end position="161"/>
    </location>
</feature>